<dbReference type="GO" id="GO:0002189">
    <property type="term" value="C:ribose phosphate diphosphokinase complex"/>
    <property type="evidence" value="ECO:0007669"/>
    <property type="project" value="TreeGrafter"/>
</dbReference>
<evidence type="ECO:0000256" key="4">
    <source>
        <dbReference type="ARBA" id="ARBA00022727"/>
    </source>
</evidence>
<sequence length="298" mass="32673">MKPLVLGGRNGDYLAVEIASLKGFELGTVEVKKFPDGETYIRVLSDVQGRDVVYVNSLQREPNEAVIETLYTLDTLRDLGARRVVAVIPYMSYARQDSRFNPGEAVSIQILAKLFKTVSVDHIVTVDMHLHRISDPSSLFGANFHNITGVRELGKYLKKHYSLTNAVVIGPDEEAEQWAKVMAEELGGLEYSVLEKTRLTAEKVVVEARGVKVEGKDVVIVDDIISTGGTIVEAVKALRSLGARDFYVAAVHPLLIGDAYSKLMRLGLKELVGTNTVLSPISRVSIAPAIVEALDRIL</sequence>
<feature type="binding site" evidence="10">
    <location>
        <position position="172"/>
    </location>
    <ligand>
        <name>Mg(2+)</name>
        <dbReference type="ChEBI" id="CHEBI:18420"/>
        <label>2</label>
    </ligand>
</feature>
<dbReference type="Gene3D" id="3.40.50.2020">
    <property type="match status" value="2"/>
</dbReference>
<dbReference type="InterPro" id="IPR000836">
    <property type="entry name" value="PRTase_dom"/>
</dbReference>
<dbReference type="eggNOG" id="arCOG00067">
    <property type="taxonomic scope" value="Archaea"/>
</dbReference>
<dbReference type="PANTHER" id="PTHR10210">
    <property type="entry name" value="RIBOSE-PHOSPHATE DIPHOSPHOKINASE FAMILY MEMBER"/>
    <property type="match status" value="1"/>
</dbReference>
<feature type="binding site" evidence="10">
    <location>
        <begin position="36"/>
        <end position="38"/>
    </location>
    <ligand>
        <name>ATP</name>
        <dbReference type="ChEBI" id="CHEBI:30616"/>
    </ligand>
</feature>
<dbReference type="GO" id="GO:0000287">
    <property type="term" value="F:magnesium ion binding"/>
    <property type="evidence" value="ECO:0007669"/>
    <property type="project" value="UniProtKB-UniRule"/>
</dbReference>
<dbReference type="OrthoDB" id="371997at2157"/>
<dbReference type="AlphaFoldDB" id="I3TEM6"/>
<dbReference type="GO" id="GO:0004749">
    <property type="term" value="F:ribose phosphate diphosphokinase activity"/>
    <property type="evidence" value="ECO:0007669"/>
    <property type="project" value="UniProtKB-UniRule"/>
</dbReference>
<dbReference type="PANTHER" id="PTHR10210:SF32">
    <property type="entry name" value="RIBOSE-PHOSPHATE PYROPHOSPHOKINASE 2"/>
    <property type="match status" value="1"/>
</dbReference>
<dbReference type="NCBIfam" id="TIGR01251">
    <property type="entry name" value="ribP_PPkin"/>
    <property type="match status" value="1"/>
</dbReference>
<dbReference type="GO" id="GO:0016301">
    <property type="term" value="F:kinase activity"/>
    <property type="evidence" value="ECO:0007669"/>
    <property type="project" value="UniProtKB-KW"/>
</dbReference>
<reference evidence="13 14" key="1">
    <citation type="journal article" date="2012" name="J. Bacteriol.">
        <title>Complete genome sequence of the hyperthermophilic cellulolytic Crenarchaeon 'Thermogladius cellulolyticus' 1633.</title>
        <authorList>
            <person name="Mardanov A.V."/>
            <person name="Kochetkova T.V."/>
            <person name="Beletsky A.V."/>
            <person name="Bonch-Osmolovskaya E.A."/>
            <person name="Ravin N.V."/>
            <person name="Skryabin K.G."/>
        </authorList>
    </citation>
    <scope>NUCLEOTIDE SEQUENCE [LARGE SCALE GENOMIC DNA]</scope>
    <source>
        <strain evidence="14">DSM 22663 / VKM B-2946 / 1633</strain>
    </source>
</reference>
<feature type="binding site" evidence="10">
    <location>
        <position position="198"/>
    </location>
    <ligand>
        <name>D-ribose 5-phosphate</name>
        <dbReference type="ChEBI" id="CHEBI:78346"/>
    </ligand>
</feature>
<evidence type="ECO:0000313" key="14">
    <source>
        <dbReference type="Proteomes" id="UP000005270"/>
    </source>
</evidence>
<dbReference type="NCBIfam" id="NF002095">
    <property type="entry name" value="PRK00934.1"/>
    <property type="match status" value="1"/>
</dbReference>
<accession>I3TEM6</accession>
<evidence type="ECO:0000256" key="5">
    <source>
        <dbReference type="ARBA" id="ARBA00022741"/>
    </source>
</evidence>
<dbReference type="FunFam" id="3.40.50.2020:FF:000007">
    <property type="entry name" value="Ribose-phosphate pyrophosphokinase"/>
    <property type="match status" value="1"/>
</dbReference>
<dbReference type="GO" id="GO:0005524">
    <property type="term" value="F:ATP binding"/>
    <property type="evidence" value="ECO:0007669"/>
    <property type="project" value="UniProtKB-KW"/>
</dbReference>
<evidence type="ECO:0000256" key="10">
    <source>
        <dbReference type="HAMAP-Rule" id="MF_00583"/>
    </source>
</evidence>
<dbReference type="InterPro" id="IPR029057">
    <property type="entry name" value="PRTase-like"/>
</dbReference>
<evidence type="ECO:0000256" key="6">
    <source>
        <dbReference type="ARBA" id="ARBA00022777"/>
    </source>
</evidence>
<comment type="function">
    <text evidence="10">Involved in the biosynthesis of the central metabolite phospho-alpha-D-ribosyl-1-pyrophosphate (PRPP) via the transfer of pyrophosphoryl group from ATP to 1-hydroxyl of ribose-5-phosphate (Rib-5-P).</text>
</comment>
<evidence type="ECO:0000256" key="3">
    <source>
        <dbReference type="ARBA" id="ARBA00022723"/>
    </source>
</evidence>
<organism evidence="13 14">
    <name type="scientific">Thermogladius calderae (strain DSM 22663 / VKM B-2946 / 1633)</name>
    <dbReference type="NCBI Taxonomy" id="1184251"/>
    <lineage>
        <taxon>Archaea</taxon>
        <taxon>Thermoproteota</taxon>
        <taxon>Thermoprotei</taxon>
        <taxon>Desulfurococcales</taxon>
        <taxon>Desulfurococcaceae</taxon>
        <taxon>Thermogladius</taxon>
    </lineage>
</organism>
<keyword evidence="4 10" id="KW-0545">Nucleotide biosynthesis</keyword>
<dbReference type="EC" id="2.7.6.1" evidence="10"/>
<keyword evidence="5 10" id="KW-0547">Nucleotide-binding</keyword>
<keyword evidence="7 10" id="KW-0067">ATP-binding</keyword>
<proteinExistence type="inferred from homology"/>
<feature type="domain" description="Ribose-phosphate pyrophosphokinase N-terminal" evidence="12">
    <location>
        <begin position="5"/>
        <end position="117"/>
    </location>
</feature>
<dbReference type="Proteomes" id="UP000005270">
    <property type="component" value="Chromosome"/>
</dbReference>
<gene>
    <name evidence="10" type="primary">prs</name>
    <name evidence="13" type="ordered locus">TCELL_0790</name>
</gene>
<dbReference type="CDD" id="cd06223">
    <property type="entry name" value="PRTases_typeI"/>
    <property type="match status" value="1"/>
</dbReference>
<name>I3TEM6_THEC1</name>
<dbReference type="HAMAP" id="MF_00583_A">
    <property type="entry name" value="RibP_PPkinase_A"/>
    <property type="match status" value="1"/>
</dbReference>
<dbReference type="InterPro" id="IPR005946">
    <property type="entry name" value="Rib-P_diPkinase"/>
</dbReference>
<comment type="pathway">
    <text evidence="10">Metabolic intermediate biosynthesis; 5-phospho-alpha-D-ribose 1-diphosphate biosynthesis; 5-phospho-alpha-D-ribose 1-diphosphate from D-ribose 5-phosphate (route I): step 1/1.</text>
</comment>
<dbReference type="STRING" id="1184251.TCELL_0790"/>
<dbReference type="Pfam" id="PF00156">
    <property type="entry name" value="Pribosyltran"/>
    <property type="match status" value="1"/>
</dbReference>
<keyword evidence="8 10" id="KW-0460">Magnesium</keyword>
<keyword evidence="6 10" id="KW-0418">Kinase</keyword>
<dbReference type="SUPFAM" id="SSF53271">
    <property type="entry name" value="PRTase-like"/>
    <property type="match status" value="2"/>
</dbReference>
<feature type="binding site" evidence="10">
    <location>
        <position position="222"/>
    </location>
    <ligand>
        <name>D-ribose 5-phosphate</name>
        <dbReference type="ChEBI" id="CHEBI:78346"/>
    </ligand>
</feature>
<keyword evidence="14" id="KW-1185">Reference proteome</keyword>
<dbReference type="SMART" id="SM01400">
    <property type="entry name" value="Pribosyltran_N"/>
    <property type="match status" value="1"/>
</dbReference>
<dbReference type="InterPro" id="IPR029099">
    <property type="entry name" value="Pribosyltran_N"/>
</dbReference>
<evidence type="ECO:0000256" key="9">
    <source>
        <dbReference type="ARBA" id="ARBA00049535"/>
    </source>
</evidence>
<evidence type="ECO:0000313" key="13">
    <source>
        <dbReference type="EMBL" id="AFK51214.1"/>
    </source>
</evidence>
<dbReference type="GeneID" id="13013107"/>
<evidence type="ECO:0000256" key="7">
    <source>
        <dbReference type="ARBA" id="ARBA00022840"/>
    </source>
</evidence>
<evidence type="ECO:0000256" key="8">
    <source>
        <dbReference type="ARBA" id="ARBA00022842"/>
    </source>
</evidence>
<dbReference type="GO" id="GO:0006164">
    <property type="term" value="P:purine nucleotide biosynthetic process"/>
    <property type="evidence" value="ECO:0007669"/>
    <property type="project" value="TreeGrafter"/>
</dbReference>
<protein>
    <recommendedName>
        <fullName evidence="10">Ribose-phosphate pyrophosphokinase</fullName>
        <shortName evidence="10">RPPK</shortName>
        <ecNumber evidence="10">2.7.6.1</ecNumber>
    </recommendedName>
    <alternativeName>
        <fullName evidence="10">5-phospho-D-ribosyl alpha-1-diphosphate synthase</fullName>
    </alternativeName>
    <alternativeName>
        <fullName evidence="10">Phosphoribosyl diphosphate synthase</fullName>
    </alternativeName>
    <alternativeName>
        <fullName evidence="10">Phosphoribosyl pyrophosphate synthase</fullName>
        <shortName evidence="10">P-Rib-PP synthase</shortName>
        <shortName evidence="10">PRPP synthase</shortName>
        <shortName evidence="10">PRPPase</shortName>
    </alternativeName>
</protein>
<dbReference type="UniPathway" id="UPA00087">
    <property type="reaction ID" value="UER00172"/>
</dbReference>
<comment type="subcellular location">
    <subcellularLocation>
        <location evidence="10">Cytoplasm</location>
    </subcellularLocation>
</comment>
<dbReference type="KEGG" id="thg:TCELL_0790"/>
<dbReference type="GO" id="GO:0006015">
    <property type="term" value="P:5-phosphoribose 1-diphosphate biosynthetic process"/>
    <property type="evidence" value="ECO:0007669"/>
    <property type="project" value="UniProtKB-UniRule"/>
</dbReference>
<dbReference type="InterPro" id="IPR037514">
    <property type="entry name" value="Rib-P_diPkinase_arc"/>
</dbReference>
<feature type="binding site" evidence="10">
    <location>
        <position position="129"/>
    </location>
    <ligand>
        <name>Mg(2+)</name>
        <dbReference type="ChEBI" id="CHEBI:18420"/>
        <label>1</label>
    </ligand>
</feature>
<dbReference type="RefSeq" id="WP_014737464.1">
    <property type="nucleotide sequence ID" value="NC_017954.1"/>
</dbReference>
<keyword evidence="3 10" id="KW-0479">Metal-binding</keyword>
<evidence type="ECO:0000256" key="1">
    <source>
        <dbReference type="ARBA" id="ARBA00022490"/>
    </source>
</evidence>
<feature type="domain" description="Phosphoribosyltransferase" evidence="11">
    <location>
        <begin position="150"/>
        <end position="250"/>
    </location>
</feature>
<dbReference type="Pfam" id="PF13793">
    <property type="entry name" value="Pribosyltran_N"/>
    <property type="match status" value="1"/>
</dbReference>
<dbReference type="InParanoid" id="I3TEM6"/>
<comment type="catalytic activity">
    <reaction evidence="9 10">
        <text>D-ribose 5-phosphate + ATP = 5-phospho-alpha-D-ribose 1-diphosphate + AMP + H(+)</text>
        <dbReference type="Rhea" id="RHEA:15609"/>
        <dbReference type="ChEBI" id="CHEBI:15378"/>
        <dbReference type="ChEBI" id="CHEBI:30616"/>
        <dbReference type="ChEBI" id="CHEBI:58017"/>
        <dbReference type="ChEBI" id="CHEBI:78346"/>
        <dbReference type="ChEBI" id="CHEBI:456215"/>
        <dbReference type="EC" id="2.7.6.1"/>
    </reaction>
</comment>
<evidence type="ECO:0000259" key="12">
    <source>
        <dbReference type="Pfam" id="PF13793"/>
    </source>
</evidence>
<keyword evidence="2 10" id="KW-0808">Transferase</keyword>
<feature type="binding site" evidence="10">
    <location>
        <begin position="95"/>
        <end position="96"/>
    </location>
    <ligand>
        <name>ATP</name>
        <dbReference type="ChEBI" id="CHEBI:30616"/>
    </ligand>
</feature>
<comment type="similarity">
    <text evidence="10">Belongs to the ribose-phosphate pyrophosphokinase family. Class III (archaeal) subfamily.</text>
</comment>
<feature type="active site" evidence="10">
    <location>
        <position position="196"/>
    </location>
</feature>
<dbReference type="GO" id="GO:0005737">
    <property type="term" value="C:cytoplasm"/>
    <property type="evidence" value="ECO:0007669"/>
    <property type="project" value="UniProtKB-SubCell"/>
</dbReference>
<evidence type="ECO:0000256" key="2">
    <source>
        <dbReference type="ARBA" id="ARBA00022679"/>
    </source>
</evidence>
<evidence type="ECO:0000259" key="11">
    <source>
        <dbReference type="Pfam" id="PF00156"/>
    </source>
</evidence>
<dbReference type="HOGENOM" id="CLU_033546_2_2_2"/>
<comment type="cofactor">
    <cofactor evidence="10">
        <name>Mg(2+)</name>
        <dbReference type="ChEBI" id="CHEBI:18420"/>
    </cofactor>
    <text evidence="10">Binds 2 Mg(2+) ions per subunit.</text>
</comment>
<feature type="binding site" evidence="10">
    <location>
        <begin position="226"/>
        <end position="230"/>
    </location>
    <ligand>
        <name>D-ribose 5-phosphate</name>
        <dbReference type="ChEBI" id="CHEBI:78346"/>
    </ligand>
</feature>
<keyword evidence="1 10" id="KW-0963">Cytoplasm</keyword>
<dbReference type="EMBL" id="CP003531">
    <property type="protein sequence ID" value="AFK51214.1"/>
    <property type="molecule type" value="Genomic_DNA"/>
</dbReference>